<proteinExistence type="predicted"/>
<feature type="signal peptide" evidence="2">
    <location>
        <begin position="1"/>
        <end position="26"/>
    </location>
</feature>
<dbReference type="Proteomes" id="UP000319852">
    <property type="component" value="Chromosome"/>
</dbReference>
<evidence type="ECO:0000313" key="4">
    <source>
        <dbReference type="Proteomes" id="UP000319852"/>
    </source>
</evidence>
<dbReference type="RefSeq" id="WP_145062416.1">
    <property type="nucleotide sequence ID" value="NZ_CP036263.1"/>
</dbReference>
<evidence type="ECO:0000313" key="3">
    <source>
        <dbReference type="EMBL" id="QDT00727.1"/>
    </source>
</evidence>
<dbReference type="OrthoDB" id="291603at2"/>
<protein>
    <recommendedName>
        <fullName evidence="5">Secreted protein</fullName>
    </recommendedName>
</protein>
<sequence precursor="true">MKTLLAKFGISSIAFALFAALSISLAGCDNEREVLDVETPDGEVEIDRDPDNGDIDVETEDN</sequence>
<organism evidence="3 4">
    <name type="scientific">Adhaeretor mobilis</name>
    <dbReference type="NCBI Taxonomy" id="1930276"/>
    <lineage>
        <taxon>Bacteria</taxon>
        <taxon>Pseudomonadati</taxon>
        <taxon>Planctomycetota</taxon>
        <taxon>Planctomycetia</taxon>
        <taxon>Pirellulales</taxon>
        <taxon>Lacipirellulaceae</taxon>
        <taxon>Adhaeretor</taxon>
    </lineage>
</organism>
<feature type="region of interest" description="Disordered" evidence="1">
    <location>
        <begin position="40"/>
        <end position="62"/>
    </location>
</feature>
<dbReference type="AlphaFoldDB" id="A0A517N0R9"/>
<gene>
    <name evidence="3" type="ORF">HG15A2_40670</name>
</gene>
<keyword evidence="4" id="KW-1185">Reference proteome</keyword>
<feature type="chain" id="PRO_5021909107" description="Secreted protein" evidence="2">
    <location>
        <begin position="27"/>
        <end position="62"/>
    </location>
</feature>
<reference evidence="3 4" key="1">
    <citation type="submission" date="2019-02" db="EMBL/GenBank/DDBJ databases">
        <title>Deep-cultivation of Planctomycetes and their phenomic and genomic characterization uncovers novel biology.</title>
        <authorList>
            <person name="Wiegand S."/>
            <person name="Jogler M."/>
            <person name="Boedeker C."/>
            <person name="Pinto D."/>
            <person name="Vollmers J."/>
            <person name="Rivas-Marin E."/>
            <person name="Kohn T."/>
            <person name="Peeters S.H."/>
            <person name="Heuer A."/>
            <person name="Rast P."/>
            <person name="Oberbeckmann S."/>
            <person name="Bunk B."/>
            <person name="Jeske O."/>
            <person name="Meyerdierks A."/>
            <person name="Storesund J.E."/>
            <person name="Kallscheuer N."/>
            <person name="Luecker S."/>
            <person name="Lage O.M."/>
            <person name="Pohl T."/>
            <person name="Merkel B.J."/>
            <person name="Hornburger P."/>
            <person name="Mueller R.-W."/>
            <person name="Bruemmer F."/>
            <person name="Labrenz M."/>
            <person name="Spormann A.M."/>
            <person name="Op den Camp H."/>
            <person name="Overmann J."/>
            <person name="Amann R."/>
            <person name="Jetten M.S.M."/>
            <person name="Mascher T."/>
            <person name="Medema M.H."/>
            <person name="Devos D.P."/>
            <person name="Kaster A.-K."/>
            <person name="Ovreas L."/>
            <person name="Rohde M."/>
            <person name="Galperin M.Y."/>
            <person name="Jogler C."/>
        </authorList>
    </citation>
    <scope>NUCLEOTIDE SEQUENCE [LARGE SCALE GENOMIC DNA]</scope>
    <source>
        <strain evidence="3 4">HG15A2</strain>
    </source>
</reference>
<evidence type="ECO:0000256" key="1">
    <source>
        <dbReference type="SAM" id="MobiDB-lite"/>
    </source>
</evidence>
<dbReference type="PROSITE" id="PS51257">
    <property type="entry name" value="PROKAR_LIPOPROTEIN"/>
    <property type="match status" value="1"/>
</dbReference>
<evidence type="ECO:0008006" key="5">
    <source>
        <dbReference type="Google" id="ProtNLM"/>
    </source>
</evidence>
<evidence type="ECO:0000256" key="2">
    <source>
        <dbReference type="SAM" id="SignalP"/>
    </source>
</evidence>
<feature type="compositionally biased region" description="Acidic residues" evidence="1">
    <location>
        <begin position="52"/>
        <end position="62"/>
    </location>
</feature>
<dbReference type="EMBL" id="CP036263">
    <property type="protein sequence ID" value="QDT00727.1"/>
    <property type="molecule type" value="Genomic_DNA"/>
</dbReference>
<accession>A0A517N0R9</accession>
<name>A0A517N0R9_9BACT</name>
<dbReference type="KEGG" id="amob:HG15A2_40670"/>
<keyword evidence="2" id="KW-0732">Signal</keyword>